<evidence type="ECO:0000313" key="2">
    <source>
        <dbReference type="Proteomes" id="UP000078447"/>
    </source>
</evidence>
<dbReference type="EMBL" id="LVVL01000004">
    <property type="protein sequence ID" value="OAN13867.1"/>
    <property type="molecule type" value="Genomic_DNA"/>
</dbReference>
<sequence>MGKLITKRGWETVIFLDDAGEMTSRICTKCKELKLASDFGSNKGLAYNKRSDCKACHNVTFRQATSIQNGKRRAKMNGLPSDMTQLVREKIKKRQGNKCILSGETECLTTEHVIPLSWGTGFGDTYGNVVFMSKRLNSSKGKKNIFTWIKGQPDQYQANFHNALVPTLAARNDMSVEEYEVFVNECYSNRK</sequence>
<evidence type="ECO:0000313" key="1">
    <source>
        <dbReference type="EMBL" id="OAN13867.1"/>
    </source>
</evidence>
<dbReference type="RefSeq" id="WP_035413974.1">
    <property type="nucleotide sequence ID" value="NZ_LVVL01000004.1"/>
</dbReference>
<dbReference type="Gene3D" id="1.10.30.50">
    <property type="match status" value="1"/>
</dbReference>
<dbReference type="Proteomes" id="UP000078447">
    <property type="component" value="Unassembled WGS sequence"/>
</dbReference>
<protein>
    <recommendedName>
        <fullName evidence="3">HNH endonuclease</fullName>
    </recommendedName>
</protein>
<gene>
    <name evidence="1" type="ORF">A3783_16355</name>
</gene>
<evidence type="ECO:0008006" key="3">
    <source>
        <dbReference type="Google" id="ProtNLM"/>
    </source>
</evidence>
<proteinExistence type="predicted"/>
<comment type="caution">
    <text evidence="1">The sequence shown here is derived from an EMBL/GenBank/DDBJ whole genome shotgun (WGS) entry which is preliminary data.</text>
</comment>
<keyword evidence="2" id="KW-1185">Reference proteome</keyword>
<name>A0ABX2V804_9BACL</name>
<accession>A0ABX2V804</accession>
<reference evidence="1 2" key="1">
    <citation type="submission" date="2016-03" db="EMBL/GenBank/DDBJ databases">
        <authorList>
            <person name="Cho S.-Y."/>
            <person name="Lim S."/>
            <person name="Kim H."/>
            <person name="Soh E.H."/>
            <person name="Moon J.S."/>
        </authorList>
    </citation>
    <scope>NUCLEOTIDE SEQUENCE [LARGE SCALE GENOMIC DNA]</scope>
    <source>
        <strain evidence="1 2">KCTC 3810</strain>
    </source>
</reference>
<organism evidence="1 2">
    <name type="scientific">Exiguobacterium undae</name>
    <dbReference type="NCBI Taxonomy" id="169177"/>
    <lineage>
        <taxon>Bacteria</taxon>
        <taxon>Bacillati</taxon>
        <taxon>Bacillota</taxon>
        <taxon>Bacilli</taxon>
        <taxon>Bacillales</taxon>
        <taxon>Bacillales Family XII. Incertae Sedis</taxon>
        <taxon>Exiguobacterium</taxon>
    </lineage>
</organism>